<evidence type="ECO:0000256" key="8">
    <source>
        <dbReference type="SAM" id="SignalP"/>
    </source>
</evidence>
<dbReference type="SUPFAM" id="SSF57016">
    <property type="entry name" value="Plant lectins/antimicrobial peptides"/>
    <property type="match status" value="2"/>
</dbReference>
<feature type="disulfide bond" evidence="6">
    <location>
        <begin position="564"/>
        <end position="576"/>
    </location>
</feature>
<evidence type="ECO:0000256" key="4">
    <source>
        <dbReference type="ARBA" id="ARBA00022801"/>
    </source>
</evidence>
<evidence type="ECO:0000256" key="7">
    <source>
        <dbReference type="PROSITE-ProRule" id="PRU01240"/>
    </source>
</evidence>
<dbReference type="Gene3D" id="3.40.50.200">
    <property type="entry name" value="Peptidase S8/S53 domain"/>
    <property type="match status" value="1"/>
</dbReference>
<dbReference type="InterPro" id="IPR000209">
    <property type="entry name" value="Peptidase_S8/S53_dom"/>
</dbReference>
<protein>
    <submittedName>
        <fullName evidence="10">Subtilisin-like protein</fullName>
    </submittedName>
</protein>
<proteinExistence type="inferred from homology"/>
<evidence type="ECO:0000256" key="3">
    <source>
        <dbReference type="ARBA" id="ARBA00022670"/>
    </source>
</evidence>
<feature type="disulfide bond" evidence="6">
    <location>
        <begin position="505"/>
        <end position="520"/>
    </location>
</feature>
<evidence type="ECO:0000256" key="6">
    <source>
        <dbReference type="PROSITE-ProRule" id="PRU00261"/>
    </source>
</evidence>
<dbReference type="InterPro" id="IPR036852">
    <property type="entry name" value="Peptidase_S8/S53_dom_sf"/>
</dbReference>
<dbReference type="InterPro" id="IPR001002">
    <property type="entry name" value="Chitin-bd_1"/>
</dbReference>
<dbReference type="OrthoDB" id="1896086at2759"/>
<keyword evidence="2 6" id="KW-0147">Chitin-binding</keyword>
<feature type="chain" id="PRO_5011965737" evidence="8">
    <location>
        <begin position="28"/>
        <end position="595"/>
    </location>
</feature>
<dbReference type="SMART" id="SM00270">
    <property type="entry name" value="ChtBD1"/>
    <property type="match status" value="2"/>
</dbReference>
<evidence type="ECO:0000256" key="5">
    <source>
        <dbReference type="ARBA" id="ARBA00022825"/>
    </source>
</evidence>
<feature type="domain" description="Chitin-binding type-1" evidence="9">
    <location>
        <begin position="502"/>
        <end position="548"/>
    </location>
</feature>
<dbReference type="InterPro" id="IPR036861">
    <property type="entry name" value="Endochitinase-like_sf"/>
</dbReference>
<dbReference type="GO" id="GO:0006508">
    <property type="term" value="P:proteolysis"/>
    <property type="evidence" value="ECO:0007669"/>
    <property type="project" value="UniProtKB-KW"/>
</dbReference>
<evidence type="ECO:0000313" key="11">
    <source>
        <dbReference type="Proteomes" id="UP000193920"/>
    </source>
</evidence>
<dbReference type="PROSITE" id="PS50941">
    <property type="entry name" value="CHIT_BIND_I_2"/>
    <property type="match status" value="2"/>
</dbReference>
<evidence type="ECO:0000256" key="1">
    <source>
        <dbReference type="ARBA" id="ARBA00011073"/>
    </source>
</evidence>
<keyword evidence="11" id="KW-1185">Reference proteome</keyword>
<dbReference type="GO" id="GO:0004252">
    <property type="term" value="F:serine-type endopeptidase activity"/>
    <property type="evidence" value="ECO:0007669"/>
    <property type="project" value="UniProtKB-UniRule"/>
</dbReference>
<dbReference type="STRING" id="1754190.A0A1Y2CE65"/>
<dbReference type="PANTHER" id="PTHR43806">
    <property type="entry name" value="PEPTIDASE S8"/>
    <property type="match status" value="1"/>
</dbReference>
<feature type="active site" description="Charge relay system" evidence="7">
    <location>
        <position position="280"/>
    </location>
</feature>
<feature type="disulfide bond" evidence="6">
    <location>
        <begin position="514"/>
        <end position="526"/>
    </location>
</feature>
<comment type="caution">
    <text evidence="6">Lacks conserved residue(s) required for the propagation of feature annotation.</text>
</comment>
<keyword evidence="5 7" id="KW-0720">Serine protease</keyword>
<keyword evidence="4 7" id="KW-0378">Hydrolase</keyword>
<sequence length="595" mass="67150">MMKKVINFTYLMSIIITLLINPSNANASTNAKVSDSLIKETDIKQNDEKFYMVFINKSNTNDHEKRQDNDEFVNSMVDEIHNLIIGNKDSYKDQEKFEEIEQQSSQLKKRDSPVHYLKDYGDSSYVYPIFTNEEKTILYAYLSDDLKETVESMPNISAVRPPITYEPDTADYNEEDIKKETKWSKFEVQNKSPLHLSLISQGKYDQGLIGEYDSNYYYPSSAGKDIDIFIFDGGFNFKHSEFSNKDEREAKCVLHIVEGKISNTPNTEYCYSAEVSESSHGTKVATVAGGLKYGVARKANIYGVLMENYDNVNAIAGLQYVKDNLFRPGKAIFNFSFGGYTSYQNFTQNEEYQTFQNLINEMSEEGAVFFSSAGNANLNTYDIENDVIKDPCSFENEICVGGIGNLDTESLTYTKYKYSNYDKYFDNYVDNFRGTSFSTPIAAGVAATIMSENPKIKFNSKSMLLYLYKLGERNIVQGIPEDYPNIFINNGKHIVYSNNNEYKGCGVHSGNYQCGENECCSVDGHCSTDENVCKSSEGCQKQFGKCEIVYAPKNRECGKGYGNCKDGYCCSAQGYCGKTDGHCGIGCQIDFGICY</sequence>
<dbReference type="Proteomes" id="UP000193920">
    <property type="component" value="Unassembled WGS sequence"/>
</dbReference>
<dbReference type="Gene3D" id="3.30.60.10">
    <property type="entry name" value="Endochitinase-like"/>
    <property type="match status" value="2"/>
</dbReference>
<keyword evidence="6" id="KW-1015">Disulfide bond</keyword>
<dbReference type="Pfam" id="PF00082">
    <property type="entry name" value="Peptidase_S8"/>
    <property type="match status" value="1"/>
</dbReference>
<dbReference type="PRINTS" id="PR00723">
    <property type="entry name" value="SUBTILISIN"/>
</dbReference>
<comment type="similarity">
    <text evidence="1 7">Belongs to the peptidase S8 family.</text>
</comment>
<dbReference type="GO" id="GO:0008061">
    <property type="term" value="F:chitin binding"/>
    <property type="evidence" value="ECO:0007669"/>
    <property type="project" value="UniProtKB-UniRule"/>
</dbReference>
<feature type="signal peptide" evidence="8">
    <location>
        <begin position="1"/>
        <end position="27"/>
    </location>
</feature>
<feature type="active site" description="Charge relay system" evidence="7">
    <location>
        <position position="232"/>
    </location>
</feature>
<comment type="caution">
    <text evidence="10">The sequence shown here is derived from an EMBL/GenBank/DDBJ whole genome shotgun (WGS) entry which is preliminary data.</text>
</comment>
<feature type="domain" description="Chitin-binding type-1" evidence="9">
    <location>
        <begin position="554"/>
        <end position="595"/>
    </location>
</feature>
<dbReference type="CDD" id="cd00035">
    <property type="entry name" value="ChtBD1"/>
    <property type="match status" value="2"/>
</dbReference>
<gene>
    <name evidence="10" type="ORF">LY90DRAFT_703633</name>
</gene>
<dbReference type="SUPFAM" id="SSF52743">
    <property type="entry name" value="Subtilisin-like"/>
    <property type="match status" value="1"/>
</dbReference>
<evidence type="ECO:0000256" key="2">
    <source>
        <dbReference type="ARBA" id="ARBA00022669"/>
    </source>
</evidence>
<keyword evidence="3 7" id="KW-0645">Protease</keyword>
<dbReference type="InterPro" id="IPR015500">
    <property type="entry name" value="Peptidase_S8_subtilisin-rel"/>
</dbReference>
<dbReference type="AlphaFoldDB" id="A0A1Y2CE65"/>
<organism evidence="10 11">
    <name type="scientific">Neocallimastix californiae</name>
    <dbReference type="NCBI Taxonomy" id="1754190"/>
    <lineage>
        <taxon>Eukaryota</taxon>
        <taxon>Fungi</taxon>
        <taxon>Fungi incertae sedis</taxon>
        <taxon>Chytridiomycota</taxon>
        <taxon>Chytridiomycota incertae sedis</taxon>
        <taxon>Neocallimastigomycetes</taxon>
        <taxon>Neocallimastigales</taxon>
        <taxon>Neocallimastigaceae</taxon>
        <taxon>Neocallimastix</taxon>
    </lineage>
</organism>
<dbReference type="PROSITE" id="PS51892">
    <property type="entry name" value="SUBTILASE"/>
    <property type="match status" value="1"/>
</dbReference>
<keyword evidence="8" id="KW-0732">Signal</keyword>
<evidence type="ECO:0000259" key="9">
    <source>
        <dbReference type="PROSITE" id="PS50941"/>
    </source>
</evidence>
<dbReference type="EMBL" id="MCOG01000113">
    <property type="protein sequence ID" value="ORY44595.1"/>
    <property type="molecule type" value="Genomic_DNA"/>
</dbReference>
<name>A0A1Y2CE65_9FUNG</name>
<feature type="disulfide bond" evidence="6">
    <location>
        <begin position="519"/>
        <end position="533"/>
    </location>
</feature>
<accession>A0A1Y2CE65</accession>
<dbReference type="InterPro" id="IPR023828">
    <property type="entry name" value="Peptidase_S8_Ser-AS"/>
</dbReference>
<feature type="disulfide bond" evidence="6">
    <location>
        <begin position="569"/>
        <end position="583"/>
    </location>
</feature>
<reference evidence="10 11" key="1">
    <citation type="submission" date="2016-08" db="EMBL/GenBank/DDBJ databases">
        <title>A Parts List for Fungal Cellulosomes Revealed by Comparative Genomics.</title>
        <authorList>
            <consortium name="DOE Joint Genome Institute"/>
            <person name="Haitjema C.H."/>
            <person name="Gilmore S.P."/>
            <person name="Henske J.K."/>
            <person name="Solomon K.V."/>
            <person name="De Groot R."/>
            <person name="Kuo A."/>
            <person name="Mondo S.J."/>
            <person name="Salamov A.A."/>
            <person name="Labutti K."/>
            <person name="Zhao Z."/>
            <person name="Chiniquy J."/>
            <person name="Barry K."/>
            <person name="Brewer H.M."/>
            <person name="Purvine S.O."/>
            <person name="Wright A.T."/>
            <person name="Boxma B."/>
            <person name="Van Alen T."/>
            <person name="Hackstein J.H."/>
            <person name="Baker S.E."/>
            <person name="Grigoriev I.V."/>
            <person name="O'Malley M.A."/>
        </authorList>
    </citation>
    <scope>NUCLEOTIDE SEQUENCE [LARGE SCALE GENOMIC DNA]</scope>
    <source>
        <strain evidence="10 11">G1</strain>
    </source>
</reference>
<dbReference type="GO" id="GO:0005615">
    <property type="term" value="C:extracellular space"/>
    <property type="evidence" value="ECO:0007669"/>
    <property type="project" value="TreeGrafter"/>
</dbReference>
<dbReference type="PANTHER" id="PTHR43806:SF11">
    <property type="entry name" value="CEREVISIN-RELATED"/>
    <property type="match status" value="1"/>
</dbReference>
<evidence type="ECO:0000313" key="10">
    <source>
        <dbReference type="EMBL" id="ORY44595.1"/>
    </source>
</evidence>
<dbReference type="InterPro" id="IPR050131">
    <property type="entry name" value="Peptidase_S8_subtilisin-like"/>
</dbReference>
<feature type="active site" description="Charge relay system" evidence="7">
    <location>
        <position position="436"/>
    </location>
</feature>
<dbReference type="PROSITE" id="PS00138">
    <property type="entry name" value="SUBTILASE_SER"/>
    <property type="match status" value="1"/>
</dbReference>